<keyword evidence="11" id="KW-1003">Cell membrane</keyword>
<dbReference type="PROSITE" id="PS00449">
    <property type="entry name" value="ATPASE_A"/>
    <property type="match status" value="1"/>
</dbReference>
<evidence type="ECO:0000313" key="14">
    <source>
        <dbReference type="Proteomes" id="UP000228900"/>
    </source>
</evidence>
<dbReference type="AlphaFoldDB" id="A0A2M6WPI3"/>
<dbReference type="InterPro" id="IPR035908">
    <property type="entry name" value="F0_ATP_A_sf"/>
</dbReference>
<dbReference type="GO" id="GO:0005886">
    <property type="term" value="C:plasma membrane"/>
    <property type="evidence" value="ECO:0007669"/>
    <property type="project" value="UniProtKB-SubCell"/>
</dbReference>
<keyword evidence="7 11" id="KW-1133">Transmembrane helix</keyword>
<dbReference type="Proteomes" id="UP000228900">
    <property type="component" value="Unassembled WGS sequence"/>
</dbReference>
<evidence type="ECO:0000256" key="10">
    <source>
        <dbReference type="ARBA" id="ARBA00023310"/>
    </source>
</evidence>
<dbReference type="GO" id="GO:0042777">
    <property type="term" value="P:proton motive force-driven plasma membrane ATP synthesis"/>
    <property type="evidence" value="ECO:0007669"/>
    <property type="project" value="TreeGrafter"/>
</dbReference>
<name>A0A2M6WPI3_9BACT</name>
<keyword evidence="5 11" id="KW-0812">Transmembrane</keyword>
<dbReference type="GO" id="GO:0045259">
    <property type="term" value="C:proton-transporting ATP synthase complex"/>
    <property type="evidence" value="ECO:0007669"/>
    <property type="project" value="UniProtKB-KW"/>
</dbReference>
<dbReference type="GO" id="GO:0046933">
    <property type="term" value="F:proton-transporting ATP synthase activity, rotational mechanism"/>
    <property type="evidence" value="ECO:0007669"/>
    <property type="project" value="UniProtKB-UniRule"/>
</dbReference>
<dbReference type="PANTHER" id="PTHR42823">
    <property type="entry name" value="ATP SYNTHASE SUBUNIT A, CHLOROPLASTIC"/>
    <property type="match status" value="1"/>
</dbReference>
<dbReference type="EMBL" id="PFAQ01000038">
    <property type="protein sequence ID" value="PIT94718.1"/>
    <property type="molecule type" value="Genomic_DNA"/>
</dbReference>
<dbReference type="HAMAP" id="MF_01393">
    <property type="entry name" value="ATP_synth_a_bact"/>
    <property type="match status" value="1"/>
</dbReference>
<dbReference type="InterPro" id="IPR000568">
    <property type="entry name" value="ATP_synth_F0_asu"/>
</dbReference>
<dbReference type="Pfam" id="PF00119">
    <property type="entry name" value="ATP-synt_A"/>
    <property type="match status" value="1"/>
</dbReference>
<feature type="transmembrane region" description="Helical" evidence="11">
    <location>
        <begin position="85"/>
        <end position="102"/>
    </location>
</feature>
<proteinExistence type="inferred from homology"/>
<keyword evidence="9 11" id="KW-0472">Membrane</keyword>
<comment type="subcellular location">
    <subcellularLocation>
        <location evidence="11 12">Cell membrane</location>
        <topology evidence="11 12">Multi-pass membrane protein</topology>
    </subcellularLocation>
    <subcellularLocation>
        <location evidence="1">Membrane</location>
        <topology evidence="1">Multi-pass membrane protein</topology>
    </subcellularLocation>
</comment>
<evidence type="ECO:0000256" key="2">
    <source>
        <dbReference type="ARBA" id="ARBA00006810"/>
    </source>
</evidence>
<evidence type="ECO:0000313" key="13">
    <source>
        <dbReference type="EMBL" id="PIT94718.1"/>
    </source>
</evidence>
<evidence type="ECO:0000256" key="7">
    <source>
        <dbReference type="ARBA" id="ARBA00022989"/>
    </source>
</evidence>
<comment type="caution">
    <text evidence="13">The sequence shown here is derived from an EMBL/GenBank/DDBJ whole genome shotgun (WGS) entry which is preliminary data.</text>
</comment>
<feature type="transmembrane region" description="Helical" evidence="11">
    <location>
        <begin position="240"/>
        <end position="264"/>
    </location>
</feature>
<organism evidence="13 14">
    <name type="scientific">Candidatus Falkowbacteria bacterium CG10_big_fil_rev_8_21_14_0_10_39_9</name>
    <dbReference type="NCBI Taxonomy" id="1974566"/>
    <lineage>
        <taxon>Bacteria</taxon>
        <taxon>Candidatus Falkowiibacteriota</taxon>
    </lineage>
</organism>
<evidence type="ECO:0000256" key="8">
    <source>
        <dbReference type="ARBA" id="ARBA00023065"/>
    </source>
</evidence>
<accession>A0A2M6WPI3</accession>
<dbReference type="CDD" id="cd00310">
    <property type="entry name" value="ATP-synt_Fo_a_6"/>
    <property type="match status" value="1"/>
</dbReference>
<keyword evidence="8 11" id="KW-0406">Ion transport</keyword>
<evidence type="ECO:0000256" key="11">
    <source>
        <dbReference type="HAMAP-Rule" id="MF_01393"/>
    </source>
</evidence>
<keyword evidence="3 11" id="KW-0813">Transport</keyword>
<comment type="similarity">
    <text evidence="2 11 12">Belongs to the ATPase A chain family.</text>
</comment>
<protein>
    <recommendedName>
        <fullName evidence="11 12">ATP synthase subunit a</fullName>
    </recommendedName>
    <alternativeName>
        <fullName evidence="11">ATP synthase F0 sector subunit a</fullName>
    </alternativeName>
    <alternativeName>
        <fullName evidence="11">F-ATPase subunit 6</fullName>
    </alternativeName>
</protein>
<keyword evidence="10 11" id="KW-0066">ATP synthesis</keyword>
<evidence type="ECO:0000256" key="6">
    <source>
        <dbReference type="ARBA" id="ARBA00022781"/>
    </source>
</evidence>
<dbReference type="SUPFAM" id="SSF81336">
    <property type="entry name" value="F1F0 ATP synthase subunit A"/>
    <property type="match status" value="1"/>
</dbReference>
<evidence type="ECO:0000256" key="4">
    <source>
        <dbReference type="ARBA" id="ARBA00022547"/>
    </source>
</evidence>
<evidence type="ECO:0000256" key="9">
    <source>
        <dbReference type="ARBA" id="ARBA00023136"/>
    </source>
</evidence>
<feature type="transmembrane region" description="Helical" evidence="11">
    <location>
        <begin position="28"/>
        <end position="46"/>
    </location>
</feature>
<gene>
    <name evidence="11 13" type="primary">atpB</name>
    <name evidence="13" type="ORF">COT98_02395</name>
</gene>
<keyword evidence="6 11" id="KW-0375">Hydrogen ion transport</keyword>
<evidence type="ECO:0000256" key="5">
    <source>
        <dbReference type="ARBA" id="ARBA00022692"/>
    </source>
</evidence>
<feature type="transmembrane region" description="Helical" evidence="11">
    <location>
        <begin position="138"/>
        <end position="162"/>
    </location>
</feature>
<evidence type="ECO:0000256" key="3">
    <source>
        <dbReference type="ARBA" id="ARBA00022448"/>
    </source>
</evidence>
<sequence>MGEEQVLHENTLYAEPVFHVGQFPITNSMINSWLVVIIVVTLAWSLKGKINKVPRGLQNALEMVFEAFFGIFDSVTGNRKKTLQFAPFVLAFFFFILINNWMGLLPGVGSIGQIVREGEQQLFIPYFRGATADLNTTLALAALAVVASHVMGVIALGWWKYLNKFLNFKILLEISKKILKDPTILLVNPIKFFVGLIEIVGELAKVASLSFRLFGNIFAGEVLLASMSAILAFGLPLPFMFLEVIVGLIQALIFSILVLIYLSIATTAEEH</sequence>
<feature type="transmembrane region" description="Helical" evidence="11">
    <location>
        <begin position="213"/>
        <end position="233"/>
    </location>
</feature>
<dbReference type="InterPro" id="IPR023011">
    <property type="entry name" value="ATP_synth_F0_asu_AS"/>
</dbReference>
<evidence type="ECO:0000256" key="12">
    <source>
        <dbReference type="RuleBase" id="RU000483"/>
    </source>
</evidence>
<dbReference type="PANTHER" id="PTHR42823:SF3">
    <property type="entry name" value="ATP SYNTHASE SUBUNIT A, CHLOROPLASTIC"/>
    <property type="match status" value="1"/>
</dbReference>
<dbReference type="PRINTS" id="PR00123">
    <property type="entry name" value="ATPASEA"/>
</dbReference>
<dbReference type="InterPro" id="IPR045082">
    <property type="entry name" value="ATP_syn_F0_a_bact/chloroplast"/>
</dbReference>
<dbReference type="Gene3D" id="1.20.120.220">
    <property type="entry name" value="ATP synthase, F0 complex, subunit A"/>
    <property type="match status" value="1"/>
</dbReference>
<reference evidence="14" key="1">
    <citation type="submission" date="2017-09" db="EMBL/GenBank/DDBJ databases">
        <title>Depth-based differentiation of microbial function through sediment-hosted aquifers and enrichment of novel symbionts in the deep terrestrial subsurface.</title>
        <authorList>
            <person name="Probst A.J."/>
            <person name="Ladd B."/>
            <person name="Jarett J.K."/>
            <person name="Geller-Mcgrath D.E."/>
            <person name="Sieber C.M.K."/>
            <person name="Emerson J.B."/>
            <person name="Anantharaman K."/>
            <person name="Thomas B.C."/>
            <person name="Malmstrom R."/>
            <person name="Stieglmeier M."/>
            <person name="Klingl A."/>
            <person name="Woyke T."/>
            <person name="Ryan C.M."/>
            <person name="Banfield J.F."/>
        </authorList>
    </citation>
    <scope>NUCLEOTIDE SEQUENCE [LARGE SCALE GENOMIC DNA]</scope>
</reference>
<keyword evidence="4 11" id="KW-0138">CF(0)</keyword>
<comment type="function">
    <text evidence="11 12">Key component of the proton channel; it plays a direct role in the translocation of protons across the membrane.</text>
</comment>
<evidence type="ECO:0000256" key="1">
    <source>
        <dbReference type="ARBA" id="ARBA00004141"/>
    </source>
</evidence>
<dbReference type="NCBIfam" id="TIGR01131">
    <property type="entry name" value="ATP_synt_6_or_A"/>
    <property type="match status" value="1"/>
</dbReference>